<dbReference type="Proteomes" id="UP000036681">
    <property type="component" value="Unplaced"/>
</dbReference>
<name>A0A0M3I6V1_ASCLU</name>
<evidence type="ECO:0000256" key="1">
    <source>
        <dbReference type="SAM" id="MobiDB-lite"/>
    </source>
</evidence>
<protein>
    <submittedName>
        <fullName evidence="3">Movement protein</fullName>
    </submittedName>
</protein>
<organism evidence="2 3">
    <name type="scientific">Ascaris lumbricoides</name>
    <name type="common">Giant roundworm</name>
    <dbReference type="NCBI Taxonomy" id="6252"/>
    <lineage>
        <taxon>Eukaryota</taxon>
        <taxon>Metazoa</taxon>
        <taxon>Ecdysozoa</taxon>
        <taxon>Nematoda</taxon>
        <taxon>Chromadorea</taxon>
        <taxon>Rhabditida</taxon>
        <taxon>Spirurina</taxon>
        <taxon>Ascaridomorpha</taxon>
        <taxon>Ascaridoidea</taxon>
        <taxon>Ascarididae</taxon>
        <taxon>Ascaris</taxon>
    </lineage>
</organism>
<dbReference type="WBParaSite" id="ALUE_0001282701-mRNA-1">
    <property type="protein sequence ID" value="ALUE_0001282701-mRNA-1"/>
    <property type="gene ID" value="ALUE_0001282701"/>
</dbReference>
<proteinExistence type="predicted"/>
<feature type="region of interest" description="Disordered" evidence="1">
    <location>
        <begin position="27"/>
        <end position="58"/>
    </location>
</feature>
<evidence type="ECO:0000313" key="2">
    <source>
        <dbReference type="Proteomes" id="UP000036681"/>
    </source>
</evidence>
<evidence type="ECO:0000313" key="3">
    <source>
        <dbReference type="WBParaSite" id="ALUE_0001282701-mRNA-1"/>
    </source>
</evidence>
<sequence length="58" mass="6332">LKVIPSEADGTTSRGLSGFLTEIIVSHRDGGSGASRNSPLEWNNDESTRQYPMGRRQV</sequence>
<reference evidence="3" key="1">
    <citation type="submission" date="2017-02" db="UniProtKB">
        <authorList>
            <consortium name="WormBaseParasite"/>
        </authorList>
    </citation>
    <scope>IDENTIFICATION</scope>
</reference>
<dbReference type="AlphaFoldDB" id="A0A0M3I6V1"/>
<keyword evidence="2" id="KW-1185">Reference proteome</keyword>
<accession>A0A0M3I6V1</accession>